<name>A0A2X2K2R6_STAAU</name>
<accession>A0A2X2K2R6</accession>
<evidence type="ECO:0000313" key="1">
    <source>
        <dbReference type="EMBL" id="SPZ98521.1"/>
    </source>
</evidence>
<organism evidence="1 2">
    <name type="scientific">Staphylococcus aureus</name>
    <dbReference type="NCBI Taxonomy" id="1280"/>
    <lineage>
        <taxon>Bacteria</taxon>
        <taxon>Bacillati</taxon>
        <taxon>Bacillota</taxon>
        <taxon>Bacilli</taxon>
        <taxon>Bacillales</taxon>
        <taxon>Staphylococcaceae</taxon>
        <taxon>Staphylococcus</taxon>
    </lineage>
</organism>
<protein>
    <submittedName>
        <fullName evidence="1">Primosomal protein N</fullName>
    </submittedName>
</protein>
<proteinExistence type="predicted"/>
<gene>
    <name evidence="1" type="ORF">NCTC7878_01917</name>
</gene>
<reference evidence="1 2" key="1">
    <citation type="submission" date="2018-06" db="EMBL/GenBank/DDBJ databases">
        <authorList>
            <consortium name="Pathogen Informatics"/>
            <person name="Doyle S."/>
        </authorList>
    </citation>
    <scope>NUCLEOTIDE SEQUENCE [LARGE SCALE GENOMIC DNA]</scope>
    <source>
        <strain evidence="1 2">NCTC7878</strain>
    </source>
</reference>
<dbReference type="EMBL" id="UAUX01000008">
    <property type="protein sequence ID" value="SPZ98521.1"/>
    <property type="molecule type" value="Genomic_DNA"/>
</dbReference>
<sequence length="31" mass="3632">MNQQALPEIDIVDMREELSEGNRSMFSKDFT</sequence>
<dbReference type="Proteomes" id="UP000249913">
    <property type="component" value="Unassembled WGS sequence"/>
</dbReference>
<evidence type="ECO:0000313" key="2">
    <source>
        <dbReference type="Proteomes" id="UP000249913"/>
    </source>
</evidence>
<dbReference type="AlphaFoldDB" id="A0A2X2K2R6"/>